<keyword evidence="4 5" id="KW-0472">Membrane</keyword>
<evidence type="ECO:0000256" key="3">
    <source>
        <dbReference type="ARBA" id="ARBA00022989"/>
    </source>
</evidence>
<gene>
    <name evidence="7" type="ORF">SAMN02745751_00655</name>
</gene>
<evidence type="ECO:0000256" key="5">
    <source>
        <dbReference type="SAM" id="Phobius"/>
    </source>
</evidence>
<evidence type="ECO:0000259" key="6">
    <source>
        <dbReference type="Pfam" id="PF02656"/>
    </source>
</evidence>
<evidence type="ECO:0000313" key="7">
    <source>
        <dbReference type="EMBL" id="SHI58498.1"/>
    </source>
</evidence>
<organism evidence="7 8">
    <name type="scientific">Dethiosulfatibacter aminovorans DSM 17477</name>
    <dbReference type="NCBI Taxonomy" id="1121476"/>
    <lineage>
        <taxon>Bacteria</taxon>
        <taxon>Bacillati</taxon>
        <taxon>Bacillota</taxon>
        <taxon>Tissierellia</taxon>
        <taxon>Dethiosulfatibacter</taxon>
    </lineage>
</organism>
<dbReference type="InterPro" id="IPR003807">
    <property type="entry name" value="DUF202"/>
</dbReference>
<dbReference type="EMBL" id="FQZL01000005">
    <property type="protein sequence ID" value="SHI58498.1"/>
    <property type="molecule type" value="Genomic_DNA"/>
</dbReference>
<dbReference type="GO" id="GO:0012505">
    <property type="term" value="C:endomembrane system"/>
    <property type="evidence" value="ECO:0007669"/>
    <property type="project" value="UniProtKB-SubCell"/>
</dbReference>
<feature type="transmembrane region" description="Helical" evidence="5">
    <location>
        <begin position="31"/>
        <end position="50"/>
    </location>
</feature>
<protein>
    <submittedName>
        <fullName evidence="7">Putative membrane protein</fullName>
    </submittedName>
</protein>
<dbReference type="Pfam" id="PF02656">
    <property type="entry name" value="DUF202"/>
    <property type="match status" value="1"/>
</dbReference>
<dbReference type="Proteomes" id="UP000184052">
    <property type="component" value="Unassembled WGS sequence"/>
</dbReference>
<keyword evidence="8" id="KW-1185">Reference proteome</keyword>
<evidence type="ECO:0000256" key="1">
    <source>
        <dbReference type="ARBA" id="ARBA00004127"/>
    </source>
</evidence>
<comment type="subcellular location">
    <subcellularLocation>
        <location evidence="1">Endomembrane system</location>
        <topology evidence="1">Multi-pass membrane protein</topology>
    </subcellularLocation>
</comment>
<keyword evidence="3 5" id="KW-1133">Transmembrane helix</keyword>
<name>A0A1M6CCQ2_9FIRM</name>
<sequence length="107" mass="12418">MKKYTCYNREDMILRDHLATDRTVLANERTFLAYIRTALSLIVSGASFIKFSDTPLIQYIGYFLIPLGLYIGIAGTKNHLNMRKRLSHLQHFDSEDKPYEPEDDSTE</sequence>
<accession>A0A1M6CCQ2</accession>
<evidence type="ECO:0000256" key="2">
    <source>
        <dbReference type="ARBA" id="ARBA00022692"/>
    </source>
</evidence>
<feature type="domain" description="DUF202" evidence="6">
    <location>
        <begin position="22"/>
        <end position="84"/>
    </location>
</feature>
<evidence type="ECO:0000256" key="4">
    <source>
        <dbReference type="ARBA" id="ARBA00023136"/>
    </source>
</evidence>
<reference evidence="7 8" key="1">
    <citation type="submission" date="2016-11" db="EMBL/GenBank/DDBJ databases">
        <authorList>
            <person name="Jaros S."/>
            <person name="Januszkiewicz K."/>
            <person name="Wedrychowicz H."/>
        </authorList>
    </citation>
    <scope>NUCLEOTIDE SEQUENCE [LARGE SCALE GENOMIC DNA]</scope>
    <source>
        <strain evidence="7 8">DSM 17477</strain>
    </source>
</reference>
<proteinExistence type="predicted"/>
<dbReference type="RefSeq" id="WP_245819725.1">
    <property type="nucleotide sequence ID" value="NZ_FQZL01000005.1"/>
</dbReference>
<dbReference type="AlphaFoldDB" id="A0A1M6CCQ2"/>
<feature type="transmembrane region" description="Helical" evidence="5">
    <location>
        <begin position="56"/>
        <end position="75"/>
    </location>
</feature>
<evidence type="ECO:0000313" key="8">
    <source>
        <dbReference type="Proteomes" id="UP000184052"/>
    </source>
</evidence>
<keyword evidence="2 5" id="KW-0812">Transmembrane</keyword>